<organism evidence="1 2">
    <name type="scientific">Oopsacas minuta</name>
    <dbReference type="NCBI Taxonomy" id="111878"/>
    <lineage>
        <taxon>Eukaryota</taxon>
        <taxon>Metazoa</taxon>
        <taxon>Porifera</taxon>
        <taxon>Hexactinellida</taxon>
        <taxon>Hexasterophora</taxon>
        <taxon>Lyssacinosida</taxon>
        <taxon>Leucopsacidae</taxon>
        <taxon>Oopsacas</taxon>
    </lineage>
</organism>
<keyword evidence="2" id="KW-1185">Reference proteome</keyword>
<accession>A0AAV7KBS6</accession>
<protein>
    <submittedName>
        <fullName evidence="1">Uncharacterized protein</fullName>
    </submittedName>
</protein>
<dbReference type="AlphaFoldDB" id="A0AAV7KBS6"/>
<sequence length="135" mass="15842">MLKKELDVTKTVFLIDLLEIERRIHTQLRHHLLFSDIRFPAYYRVVEERDSIILRSDIQMYPNPETPLGVYMPYAYHVRHTFCRLMSTLPPPPAQDFPLQLQIVDELDGSGSHTVYNQSNTNTDTKSFIIFCLCL</sequence>
<evidence type="ECO:0000313" key="1">
    <source>
        <dbReference type="EMBL" id="KAI6658385.1"/>
    </source>
</evidence>
<proteinExistence type="predicted"/>
<reference evidence="1 2" key="1">
    <citation type="journal article" date="2023" name="BMC Biol.">
        <title>The compact genome of the sponge Oopsacas minuta (Hexactinellida) is lacking key metazoan core genes.</title>
        <authorList>
            <person name="Santini S."/>
            <person name="Schenkelaars Q."/>
            <person name="Jourda C."/>
            <person name="Duchesne M."/>
            <person name="Belahbib H."/>
            <person name="Rocher C."/>
            <person name="Selva M."/>
            <person name="Riesgo A."/>
            <person name="Vervoort M."/>
            <person name="Leys S.P."/>
            <person name="Kodjabachian L."/>
            <person name="Le Bivic A."/>
            <person name="Borchiellini C."/>
            <person name="Claverie J.M."/>
            <person name="Renard E."/>
        </authorList>
    </citation>
    <scope>NUCLEOTIDE SEQUENCE [LARGE SCALE GENOMIC DNA]</scope>
    <source>
        <strain evidence="1">SPO-2</strain>
    </source>
</reference>
<name>A0AAV7KBS6_9METZ</name>
<gene>
    <name evidence="1" type="ORF">LOD99_11041</name>
</gene>
<evidence type="ECO:0000313" key="2">
    <source>
        <dbReference type="Proteomes" id="UP001165289"/>
    </source>
</evidence>
<dbReference type="EMBL" id="JAKMXF010000090">
    <property type="protein sequence ID" value="KAI6658385.1"/>
    <property type="molecule type" value="Genomic_DNA"/>
</dbReference>
<dbReference type="Proteomes" id="UP001165289">
    <property type="component" value="Unassembled WGS sequence"/>
</dbReference>
<comment type="caution">
    <text evidence="1">The sequence shown here is derived from an EMBL/GenBank/DDBJ whole genome shotgun (WGS) entry which is preliminary data.</text>
</comment>